<evidence type="ECO:0008006" key="4">
    <source>
        <dbReference type="Google" id="ProtNLM"/>
    </source>
</evidence>
<feature type="signal peptide" evidence="1">
    <location>
        <begin position="1"/>
        <end position="22"/>
    </location>
</feature>
<organism evidence="2 3">
    <name type="scientific">Planomonospora corallina</name>
    <dbReference type="NCBI Taxonomy" id="1806052"/>
    <lineage>
        <taxon>Bacteria</taxon>
        <taxon>Bacillati</taxon>
        <taxon>Actinomycetota</taxon>
        <taxon>Actinomycetes</taxon>
        <taxon>Streptosporangiales</taxon>
        <taxon>Streptosporangiaceae</taxon>
        <taxon>Planomonospora</taxon>
    </lineage>
</organism>
<comment type="caution">
    <text evidence="2">The sequence shown here is derived from an EMBL/GenBank/DDBJ whole genome shotgun (WGS) entry which is preliminary data.</text>
</comment>
<gene>
    <name evidence="2" type="ORF">ACFOWE_25945</name>
</gene>
<evidence type="ECO:0000313" key="2">
    <source>
        <dbReference type="EMBL" id="MFC4061759.1"/>
    </source>
</evidence>
<keyword evidence="1" id="KW-0732">Signal</keyword>
<proteinExistence type="predicted"/>
<dbReference type="RefSeq" id="WP_377292247.1">
    <property type="nucleotide sequence ID" value="NZ_JBHSBM010000036.1"/>
</dbReference>
<keyword evidence="3" id="KW-1185">Reference proteome</keyword>
<protein>
    <recommendedName>
        <fullName evidence="4">Lipoprotein</fullName>
    </recommendedName>
</protein>
<dbReference type="EMBL" id="JBHSBM010000036">
    <property type="protein sequence ID" value="MFC4061759.1"/>
    <property type="molecule type" value="Genomic_DNA"/>
</dbReference>
<accession>A0ABV8ICU2</accession>
<dbReference type="Proteomes" id="UP001595850">
    <property type="component" value="Unassembled WGS sequence"/>
</dbReference>
<evidence type="ECO:0000256" key="1">
    <source>
        <dbReference type="SAM" id="SignalP"/>
    </source>
</evidence>
<name>A0ABV8ICU2_9ACTN</name>
<sequence length="196" mass="20044">MAAAMGIPVRAAVLVLSAVAVAACDVPPRDAGAPETPASAVRSPAAPAARPLRLPRIPAGAACPTTFPRPWSGPGVATAVLGDGPVYPVADYFGDGTVLELRARDRRPDGSYVKKVRWIGAGYRGPVLLRVGRIDGNGTAIIAFSYVGEERDGAYHAELSSAVSDLPGTATVSGPGCYAVQVDGTTFTTVVVFRAA</sequence>
<feature type="chain" id="PRO_5047067312" description="Lipoprotein" evidence="1">
    <location>
        <begin position="23"/>
        <end position="196"/>
    </location>
</feature>
<reference evidence="3" key="1">
    <citation type="journal article" date="2019" name="Int. J. Syst. Evol. Microbiol.">
        <title>The Global Catalogue of Microorganisms (GCM) 10K type strain sequencing project: providing services to taxonomists for standard genome sequencing and annotation.</title>
        <authorList>
            <consortium name="The Broad Institute Genomics Platform"/>
            <consortium name="The Broad Institute Genome Sequencing Center for Infectious Disease"/>
            <person name="Wu L."/>
            <person name="Ma J."/>
        </authorList>
    </citation>
    <scope>NUCLEOTIDE SEQUENCE [LARGE SCALE GENOMIC DNA]</scope>
    <source>
        <strain evidence="3">TBRC 4489</strain>
    </source>
</reference>
<evidence type="ECO:0000313" key="3">
    <source>
        <dbReference type="Proteomes" id="UP001595850"/>
    </source>
</evidence>